<feature type="transmembrane region" description="Helical" evidence="1">
    <location>
        <begin position="208"/>
        <end position="224"/>
    </location>
</feature>
<feature type="transmembrane region" description="Helical" evidence="1">
    <location>
        <begin position="185"/>
        <end position="202"/>
    </location>
</feature>
<keyword evidence="1" id="KW-0472">Membrane</keyword>
<gene>
    <name evidence="2" type="ORF">PQG45_01645</name>
</gene>
<keyword evidence="1" id="KW-1133">Transmembrane helix</keyword>
<dbReference type="Proteomes" id="UP001249959">
    <property type="component" value="Unassembled WGS sequence"/>
</dbReference>
<feature type="transmembrane region" description="Helical" evidence="1">
    <location>
        <begin position="154"/>
        <end position="173"/>
    </location>
</feature>
<sequence>MRFFRTIHFLSLDVVLGAVSLHMMYYHALLHVWPSWEYDALLGISVFLIYGIDRQIDNISLGASDRLHVFHAQNRRKLLLILLALGCVNIYLLYRVEMAMIRLGLVLILILGGYWLAWTNGFFKWVWGIKEIFTSLIYSAGVLLPTFFAGGFHFVWGMALFLLALLNLCLFTWIDVGGNRRFLQLLIWASGAWLMLMCFSGFHLDVCVILLLIWGIHTGIYYFSPRMHMRPWAEWAFASPLIYILCNL</sequence>
<feature type="transmembrane region" description="Helical" evidence="1">
    <location>
        <begin position="7"/>
        <end position="26"/>
    </location>
</feature>
<dbReference type="EMBL" id="JAVNWW010000001">
    <property type="protein sequence ID" value="MDU0807733.1"/>
    <property type="molecule type" value="Genomic_DNA"/>
</dbReference>
<feature type="transmembrane region" description="Helical" evidence="1">
    <location>
        <begin position="100"/>
        <end position="118"/>
    </location>
</feature>
<name>A0ABU3TPE0_9BACT</name>
<evidence type="ECO:0008006" key="4">
    <source>
        <dbReference type="Google" id="ProtNLM"/>
    </source>
</evidence>
<dbReference type="RefSeq" id="WP_315575824.1">
    <property type="nucleotide sequence ID" value="NZ_JARDXH010000003.1"/>
</dbReference>
<keyword evidence="1" id="KW-0812">Transmembrane</keyword>
<protein>
    <recommendedName>
        <fullName evidence="4">Prenyltransferase</fullName>
    </recommendedName>
</protein>
<accession>A0ABU3TPE0</accession>
<evidence type="ECO:0000313" key="2">
    <source>
        <dbReference type="EMBL" id="MDU0807733.1"/>
    </source>
</evidence>
<feature type="transmembrane region" description="Helical" evidence="1">
    <location>
        <begin position="38"/>
        <end position="56"/>
    </location>
</feature>
<evidence type="ECO:0000313" key="3">
    <source>
        <dbReference type="Proteomes" id="UP001249959"/>
    </source>
</evidence>
<proteinExistence type="predicted"/>
<evidence type="ECO:0000256" key="1">
    <source>
        <dbReference type="SAM" id="Phobius"/>
    </source>
</evidence>
<feature type="transmembrane region" description="Helical" evidence="1">
    <location>
        <begin position="125"/>
        <end position="148"/>
    </location>
</feature>
<comment type="caution">
    <text evidence="2">The sequence shown here is derived from an EMBL/GenBank/DDBJ whole genome shotgun (WGS) entry which is preliminary data.</text>
</comment>
<reference evidence="2 3" key="1">
    <citation type="submission" date="2023-09" db="EMBL/GenBank/DDBJ databases">
        <title>Aquirufa genomes.</title>
        <authorList>
            <person name="Pitt A."/>
        </authorList>
    </citation>
    <scope>NUCLEOTIDE SEQUENCE [LARGE SCALE GENOMIC DNA]</scope>
    <source>
        <strain evidence="2 3">LEOWEIH-7C</strain>
    </source>
</reference>
<feature type="transmembrane region" description="Helical" evidence="1">
    <location>
        <begin position="77"/>
        <end position="94"/>
    </location>
</feature>
<organism evidence="2 3">
    <name type="scientific">Aquirufa regiilacus</name>
    <dbReference type="NCBI Taxonomy" id="3024868"/>
    <lineage>
        <taxon>Bacteria</taxon>
        <taxon>Pseudomonadati</taxon>
        <taxon>Bacteroidota</taxon>
        <taxon>Cytophagia</taxon>
        <taxon>Cytophagales</taxon>
        <taxon>Flectobacillaceae</taxon>
        <taxon>Aquirufa</taxon>
    </lineage>
</organism>
<keyword evidence="3" id="KW-1185">Reference proteome</keyword>